<dbReference type="PANTHER" id="PTHR14187:SF5">
    <property type="entry name" value="HEAT SHOCK 70 KDA PROTEIN 12A"/>
    <property type="match status" value="1"/>
</dbReference>
<evidence type="ECO:0000256" key="2">
    <source>
        <dbReference type="ARBA" id="ARBA00022840"/>
    </source>
</evidence>
<name>A0AAD5Y740_9FUNG</name>
<dbReference type="GO" id="GO:0005524">
    <property type="term" value="F:ATP binding"/>
    <property type="evidence" value="ECO:0007669"/>
    <property type="project" value="UniProtKB-KW"/>
</dbReference>
<reference evidence="3" key="1">
    <citation type="submission" date="2020-05" db="EMBL/GenBank/DDBJ databases">
        <title>Phylogenomic resolution of chytrid fungi.</title>
        <authorList>
            <person name="Stajich J.E."/>
            <person name="Amses K."/>
            <person name="Simmons R."/>
            <person name="Seto K."/>
            <person name="Myers J."/>
            <person name="Bonds A."/>
            <person name="Quandt C.A."/>
            <person name="Barry K."/>
            <person name="Liu P."/>
            <person name="Grigoriev I."/>
            <person name="Longcore J.E."/>
            <person name="James T.Y."/>
        </authorList>
    </citation>
    <scope>NUCLEOTIDE SEQUENCE</scope>
    <source>
        <strain evidence="3">PLAUS21</strain>
    </source>
</reference>
<dbReference type="GO" id="GO:0140662">
    <property type="term" value="F:ATP-dependent protein folding chaperone"/>
    <property type="evidence" value="ECO:0007669"/>
    <property type="project" value="InterPro"/>
</dbReference>
<dbReference type="Gene3D" id="3.30.420.40">
    <property type="match status" value="2"/>
</dbReference>
<dbReference type="InterPro" id="IPR043129">
    <property type="entry name" value="ATPase_NBD"/>
</dbReference>
<keyword evidence="4" id="KW-1185">Reference proteome</keyword>
<evidence type="ECO:0000313" key="3">
    <source>
        <dbReference type="EMBL" id="KAJ3255940.1"/>
    </source>
</evidence>
<sequence>MQRILPLFYTNSRVTTINTDGKFEPYQFGTKAKSTYFNVQGNSEYFYVERFKLLLDPTNKQFIQLPPGVPLSQVLADFLRYMTETVKEVIQHYKGVADNDIQWVVTVPAIWSPTAKAKTRQACFDCGMIDSLSSQKLLLCYEPQAASIYIYKNAPLKNDDEVIVTLDIGGGTTDITSHRVVGKNRDHNEVLPPVGALAGSSHIDDNFLEFVRQWVGPTTFDTVTQRNSQLRLKLVNNFAQFKLSLSSADFQNDYAAGTIDLPSALVQQIHPQFRQAIANRQMQLGNPDILAISAYEMATFFDSVINQIVETLNQYIEQLIKIGAKPSQLLIVGGLAGSKYLTEVIRKIFEQKYNVTITIPADPGAAILKGAVDFGINPGTVSKRIWQHSFLLLYSKEFFPEQAPAPPNRRIFQSNGKWYHEEYHPYTTSGQEMPLNHVVSCNVSAPNDQCKLVRFELYSTQNSTDQPKKVISCHISVPKEYVKPGHLNSFRVELVFHPTEVILQVYHEEGRQYLSGNLVRWYDD</sequence>
<dbReference type="InterPro" id="IPR013126">
    <property type="entry name" value="Hsp_70_fam"/>
</dbReference>
<dbReference type="SUPFAM" id="SSF53067">
    <property type="entry name" value="Actin-like ATPase domain"/>
    <property type="match status" value="2"/>
</dbReference>
<gene>
    <name evidence="3" type="primary">HSPA12A_2</name>
    <name evidence="3" type="ORF">HK103_005856</name>
</gene>
<dbReference type="PANTHER" id="PTHR14187">
    <property type="entry name" value="ALPHA KINASE/ELONGATION FACTOR 2 KINASE"/>
    <property type="match status" value="1"/>
</dbReference>
<dbReference type="Gene3D" id="3.90.640.10">
    <property type="entry name" value="Actin, Chain A, domain 4"/>
    <property type="match status" value="1"/>
</dbReference>
<dbReference type="Pfam" id="PF00012">
    <property type="entry name" value="HSP70"/>
    <property type="match status" value="1"/>
</dbReference>
<dbReference type="AlphaFoldDB" id="A0AAD5Y740"/>
<keyword evidence="2" id="KW-0067">ATP-binding</keyword>
<keyword evidence="1" id="KW-0547">Nucleotide-binding</keyword>
<comment type="caution">
    <text evidence="3">The sequence shown here is derived from an EMBL/GenBank/DDBJ whole genome shotgun (WGS) entry which is preliminary data.</text>
</comment>
<dbReference type="EMBL" id="JADGKB010000058">
    <property type="protein sequence ID" value="KAJ3255940.1"/>
    <property type="molecule type" value="Genomic_DNA"/>
</dbReference>
<evidence type="ECO:0000256" key="1">
    <source>
        <dbReference type="ARBA" id="ARBA00022741"/>
    </source>
</evidence>
<proteinExistence type="predicted"/>
<accession>A0AAD5Y740</accession>
<evidence type="ECO:0000313" key="4">
    <source>
        <dbReference type="Proteomes" id="UP001210925"/>
    </source>
</evidence>
<keyword evidence="3" id="KW-0346">Stress response</keyword>
<protein>
    <submittedName>
        <fullName evidence="3">Heat shock 70 kDa protein 12A</fullName>
    </submittedName>
</protein>
<organism evidence="3 4">
    <name type="scientific">Boothiomyces macroporosus</name>
    <dbReference type="NCBI Taxonomy" id="261099"/>
    <lineage>
        <taxon>Eukaryota</taxon>
        <taxon>Fungi</taxon>
        <taxon>Fungi incertae sedis</taxon>
        <taxon>Chytridiomycota</taxon>
        <taxon>Chytridiomycota incertae sedis</taxon>
        <taxon>Chytridiomycetes</taxon>
        <taxon>Rhizophydiales</taxon>
        <taxon>Terramycetaceae</taxon>
        <taxon>Boothiomyces</taxon>
    </lineage>
</organism>
<dbReference type="Proteomes" id="UP001210925">
    <property type="component" value="Unassembled WGS sequence"/>
</dbReference>